<dbReference type="Pfam" id="PF01784">
    <property type="entry name" value="DUF34_NIF3"/>
    <property type="match status" value="1"/>
</dbReference>
<protein>
    <recommendedName>
        <fullName evidence="3 5">GTP cyclohydrolase 1 type 2 homolog</fullName>
    </recommendedName>
</protein>
<dbReference type="AlphaFoldDB" id="A0A653N481"/>
<organism evidence="7 8">
    <name type="scientific">Maribacter litoralis</name>
    <dbReference type="NCBI Taxonomy" id="2059726"/>
    <lineage>
        <taxon>Bacteria</taxon>
        <taxon>Pseudomonadati</taxon>
        <taxon>Bacteroidota</taxon>
        <taxon>Flavobacteriia</taxon>
        <taxon>Flavobacteriales</taxon>
        <taxon>Flavobacteriaceae</taxon>
        <taxon>Maribacter</taxon>
    </lineage>
</organism>
<dbReference type="FunFam" id="3.30.70.120:FF:000006">
    <property type="entry name" value="GTP cyclohydrolase 1 type 2 homolog"/>
    <property type="match status" value="1"/>
</dbReference>
<dbReference type="GO" id="GO:0005737">
    <property type="term" value="C:cytoplasm"/>
    <property type="evidence" value="ECO:0007669"/>
    <property type="project" value="TreeGrafter"/>
</dbReference>
<dbReference type="NCBIfam" id="TIGR00486">
    <property type="entry name" value="YbgI_SA1388"/>
    <property type="match status" value="1"/>
</dbReference>
<evidence type="ECO:0000256" key="1">
    <source>
        <dbReference type="ARBA" id="ARBA00006964"/>
    </source>
</evidence>
<keyword evidence="7" id="KW-0378">Hydrolase</keyword>
<dbReference type="Proteomes" id="UP000430202">
    <property type="component" value="Unassembled WGS sequence"/>
</dbReference>
<dbReference type="GO" id="GO:0046872">
    <property type="term" value="F:metal ion binding"/>
    <property type="evidence" value="ECO:0007669"/>
    <property type="project" value="UniProtKB-UniRule"/>
</dbReference>
<evidence type="ECO:0000256" key="5">
    <source>
        <dbReference type="PIRNR" id="PIRNR037489"/>
    </source>
</evidence>
<evidence type="ECO:0000256" key="3">
    <source>
        <dbReference type="ARBA" id="ARBA00022112"/>
    </source>
</evidence>
<dbReference type="InterPro" id="IPR036069">
    <property type="entry name" value="DUF34/NIF3_sf"/>
</dbReference>
<comment type="subunit">
    <text evidence="2">Homohexamer.</text>
</comment>
<accession>A0A653N481</accession>
<dbReference type="Gene3D" id="3.30.70.120">
    <property type="match status" value="1"/>
</dbReference>
<evidence type="ECO:0000256" key="4">
    <source>
        <dbReference type="ARBA" id="ARBA00022723"/>
    </source>
</evidence>
<feature type="binding site" evidence="6">
    <location>
        <position position="360"/>
    </location>
    <ligand>
        <name>a divalent metal cation</name>
        <dbReference type="ChEBI" id="CHEBI:60240"/>
        <label>1</label>
    </ligand>
</feature>
<dbReference type="InterPro" id="IPR002678">
    <property type="entry name" value="DUF34/NIF3"/>
</dbReference>
<dbReference type="PANTHER" id="PTHR13799:SF14">
    <property type="entry name" value="GTP CYCLOHYDROLASE 1 TYPE 2 HOMOLOG"/>
    <property type="match status" value="1"/>
</dbReference>
<dbReference type="FunFam" id="3.40.1390.30:FF:000001">
    <property type="entry name" value="GTP cyclohydrolase 1 type 2"/>
    <property type="match status" value="1"/>
</dbReference>
<dbReference type="Gene3D" id="3.40.1390.30">
    <property type="entry name" value="NIF3 (NGG1p interacting factor 3)-like"/>
    <property type="match status" value="1"/>
</dbReference>
<dbReference type="GO" id="GO:0016787">
    <property type="term" value="F:hydrolase activity"/>
    <property type="evidence" value="ECO:0007669"/>
    <property type="project" value="UniProtKB-KW"/>
</dbReference>
<evidence type="ECO:0000313" key="7">
    <source>
        <dbReference type="EMBL" id="VXB11403.1"/>
    </source>
</evidence>
<keyword evidence="8" id="KW-1185">Reference proteome</keyword>
<evidence type="ECO:0000256" key="6">
    <source>
        <dbReference type="PIRSR" id="PIRSR602678-1"/>
    </source>
</evidence>
<feature type="binding site" evidence="6">
    <location>
        <position position="94"/>
    </location>
    <ligand>
        <name>a divalent metal cation</name>
        <dbReference type="ChEBI" id="CHEBI:60240"/>
        <label>1</label>
    </ligand>
</feature>
<name>A0A653N481_9FLAO</name>
<keyword evidence="4 5" id="KW-0479">Metal-binding</keyword>
<feature type="binding site" evidence="6">
    <location>
        <position position="132"/>
    </location>
    <ligand>
        <name>a divalent metal cation</name>
        <dbReference type="ChEBI" id="CHEBI:60240"/>
        <label>1</label>
    </ligand>
</feature>
<sequence>MIWEKEVFVTPASQRNYNNLSLNNFFFNKMTVKDITQILEEFAPLPYAEDFDNVGLLVGNATNEVSGILVTLDTLENVVDEAVAKNCNLIVSFHPIIFGGLKKITGKNYVERVVIKAIKNDISIYSNHTALDNARYGVNAKICDVLGLSNTKVLIPQKNTIKKLTTYIPKNNIEEVKNALFKAGAGNIGNYSNCSFSVEGNGSYKANEEANPTIGEKGTTHIENEIMITCVFGKDRESAITKALLSSHPYEEVAYDIQTIENTNQHIGMGMIGELDEEVSELEFLKELKLKMNAKLVRHSALLKKPIKKVAVLGGSGSFAIGAAKAAKADVFVTADLKYHQFYEAENQIILADIGHFETEQFTKNLLVDYLTKKIPNFAIHLSESITNPINYF</sequence>
<evidence type="ECO:0000256" key="2">
    <source>
        <dbReference type="ARBA" id="ARBA00011643"/>
    </source>
</evidence>
<evidence type="ECO:0000313" key="8">
    <source>
        <dbReference type="Proteomes" id="UP000430202"/>
    </source>
</evidence>
<dbReference type="InterPro" id="IPR015867">
    <property type="entry name" value="N-reg_PII/ATP_PRibTrfase_C"/>
</dbReference>
<gene>
    <name evidence="7" type="ORF">MARI151_10549</name>
</gene>
<dbReference type="PIRSF" id="PIRSF037489">
    <property type="entry name" value="UCP037489_NIF3_YqfO"/>
    <property type="match status" value="1"/>
</dbReference>
<feature type="binding site" evidence="6">
    <location>
        <position position="356"/>
    </location>
    <ligand>
        <name>a divalent metal cation</name>
        <dbReference type="ChEBI" id="CHEBI:60240"/>
        <label>1</label>
    </ligand>
</feature>
<reference evidence="7 8" key="1">
    <citation type="submission" date="2019-10" db="EMBL/GenBank/DDBJ databases">
        <authorList>
            <person name="Karimi E."/>
        </authorList>
    </citation>
    <scope>NUCLEOTIDE SEQUENCE [LARGE SCALE GENOMIC DNA]</scope>
    <source>
        <strain evidence="7">Maribacter sp. 151</strain>
    </source>
</reference>
<dbReference type="EMBL" id="CABWLR010000001">
    <property type="protein sequence ID" value="VXB11403.1"/>
    <property type="molecule type" value="Genomic_DNA"/>
</dbReference>
<proteinExistence type="inferred from homology"/>
<dbReference type="InterPro" id="IPR017221">
    <property type="entry name" value="DUF34/NIF3_bac"/>
</dbReference>
<comment type="similarity">
    <text evidence="1 5">Belongs to the GTP cyclohydrolase I type 2/NIF3 family.</text>
</comment>
<dbReference type="PANTHER" id="PTHR13799">
    <property type="entry name" value="NGG1 INTERACTING FACTOR 3"/>
    <property type="match status" value="1"/>
</dbReference>
<dbReference type="SUPFAM" id="SSF102705">
    <property type="entry name" value="NIF3 (NGG1p interacting factor 3)-like"/>
    <property type="match status" value="1"/>
</dbReference>